<name>A0A0V8QBG1_9FIRM</name>
<protein>
    <submittedName>
        <fullName evidence="3">Rlx protein</fullName>
    </submittedName>
</protein>
<evidence type="ECO:0000313" key="3">
    <source>
        <dbReference type="EMBL" id="KSV57417.1"/>
    </source>
</evidence>
<comment type="caution">
    <text evidence="3">The sequence shown here is derived from an EMBL/GenBank/DDBJ whole genome shotgun (WGS) entry which is preliminary data.</text>
</comment>
<dbReference type="RefSeq" id="WP_058354332.1">
    <property type="nucleotide sequence ID" value="NZ_CABMMD010000221.1"/>
</dbReference>
<dbReference type="AlphaFoldDB" id="A0A0V8QBG1"/>
<organism evidence="3 4">
    <name type="scientific">Acetivibrio ethanolgignens</name>
    <dbReference type="NCBI Taxonomy" id="290052"/>
    <lineage>
        <taxon>Bacteria</taxon>
        <taxon>Bacillati</taxon>
        <taxon>Bacillota</taxon>
        <taxon>Clostridia</taxon>
        <taxon>Eubacteriales</taxon>
        <taxon>Oscillospiraceae</taxon>
        <taxon>Acetivibrio</taxon>
    </lineage>
</organism>
<gene>
    <name evidence="3" type="ORF">ASU35_16265</name>
</gene>
<dbReference type="Proteomes" id="UP000054874">
    <property type="component" value="Unassembled WGS sequence"/>
</dbReference>
<dbReference type="OrthoDB" id="9763513at2"/>
<evidence type="ECO:0000313" key="4">
    <source>
        <dbReference type="Proteomes" id="UP000054874"/>
    </source>
</evidence>
<feature type="domain" description="MobA/VirD2-like nuclease" evidence="2">
    <location>
        <begin position="19"/>
        <end position="147"/>
    </location>
</feature>
<dbReference type="Pfam" id="PF03432">
    <property type="entry name" value="Relaxase"/>
    <property type="match status" value="1"/>
</dbReference>
<evidence type="ECO:0000259" key="2">
    <source>
        <dbReference type="Pfam" id="PF03432"/>
    </source>
</evidence>
<keyword evidence="1" id="KW-0175">Coiled coil</keyword>
<feature type="coiled-coil region" evidence="1">
    <location>
        <begin position="387"/>
        <end position="435"/>
    </location>
</feature>
<evidence type="ECO:0000256" key="1">
    <source>
        <dbReference type="SAM" id="Coils"/>
    </source>
</evidence>
<proteinExistence type="predicted"/>
<dbReference type="EMBL" id="LNAM01000221">
    <property type="protein sequence ID" value="KSV57417.1"/>
    <property type="molecule type" value="Genomic_DNA"/>
</dbReference>
<reference evidence="3 4" key="1">
    <citation type="submission" date="2015-11" db="EMBL/GenBank/DDBJ databases">
        <title>Butyribacter intestini gen. nov., sp. nov., a butyric acid-producing bacterium of the family Lachnospiraceae isolated from the human faeces.</title>
        <authorList>
            <person name="Zou Y."/>
            <person name="Xue W."/>
            <person name="Luo G."/>
            <person name="Lv M."/>
        </authorList>
    </citation>
    <scope>NUCLEOTIDE SEQUENCE [LARGE SCALE GENOMIC DNA]</scope>
    <source>
        <strain evidence="3 4">ACET-33324</strain>
    </source>
</reference>
<dbReference type="STRING" id="290052.ASU35_16265"/>
<accession>A0A0V8QBG1</accession>
<keyword evidence="4" id="KW-1185">Reference proteome</keyword>
<dbReference type="InterPro" id="IPR005094">
    <property type="entry name" value="Endonuclease_MobA/VirD2"/>
</dbReference>
<sequence>MAYTKIHAIKATVDKAIDYICNSEKTDEKMYISSYACSPETAAIDFKYTLDHCRENSPNKAYHLIQAFAPGEVDFEEAHTIGQELADKVLEGKYSYVVTTHIDKGHVHNHIIFCATDNLEYNKYHDCKQTYYRIRQLSDELCKEHQLSVIIPGENRGKKYKEWQADKNGTAWKPTLRKDINSCIQSSSTYEEFLLLLRARGYEIKGETFDDNAAKYISFRPLDKDRFIRGSIKSLGKEYTKERIKERIEMKRERKAVIPKKDYSSRSLIDTSDEKFQNSPGLKHWAAIENLKIAAQSYNEVGSLSDLEHQIAVKTEAGKSAKQSVVQLEHSMKDLAEIIKYAEQYKANRTYHTGYKKAKNPDAYFRKYESQIILYGGARRMLEQAGINLKGLNIEKLKAEYHRLETQKKELTATYKNCEKEVQDLKRKQENLNRYLGREVSQEHITELTEKDRNQIL</sequence>